<organism evidence="1">
    <name type="scientific">hydrothermal vent metagenome</name>
    <dbReference type="NCBI Taxonomy" id="652676"/>
    <lineage>
        <taxon>unclassified sequences</taxon>
        <taxon>metagenomes</taxon>
        <taxon>ecological metagenomes</taxon>
    </lineage>
</organism>
<reference evidence="1" key="1">
    <citation type="submission" date="2018-06" db="EMBL/GenBank/DDBJ databases">
        <authorList>
            <person name="Zhirakovskaya E."/>
        </authorList>
    </citation>
    <scope>NUCLEOTIDE SEQUENCE</scope>
</reference>
<protein>
    <submittedName>
        <fullName evidence="1">Uncharacterized protein</fullName>
    </submittedName>
</protein>
<proteinExistence type="predicted"/>
<sequence length="281" mass="31868">MLAVTIDDSVKHIKSEPLLILVSVSNREAAAARARNRVDKRQLARYKKTKAYKGLSKKEREEVALEYAPQEVSEYVLGSGKRSVAELIEFEVRNSSGKIVKFKPRVLAGSYNKREAMTFGAGSFVGIYFGIEGRELARLAAGPYTIKASIDTTEEKGMWRGRVASEPWAFELIASKRAAGTLERLSRKGDYYRLDLRFKKLKKVAKRVIKKDPASVRGWIHKGDAEAGLGRPADALSSFFFAEKYYYEDVERRKPPIVESPIYILRRIRAMEKKLNIIVEE</sequence>
<dbReference type="EMBL" id="UOEA01000073">
    <property type="protein sequence ID" value="VAV84801.1"/>
    <property type="molecule type" value="Genomic_DNA"/>
</dbReference>
<gene>
    <name evidence="1" type="ORF">MNBD_DELTA01-1886</name>
</gene>
<dbReference type="AlphaFoldDB" id="A0A3B0QXI6"/>
<dbReference type="InterPro" id="IPR011990">
    <property type="entry name" value="TPR-like_helical_dom_sf"/>
</dbReference>
<evidence type="ECO:0000313" key="1">
    <source>
        <dbReference type="EMBL" id="VAV84801.1"/>
    </source>
</evidence>
<accession>A0A3B0QXI6</accession>
<name>A0A3B0QXI6_9ZZZZ</name>
<dbReference type="SUPFAM" id="SSF48452">
    <property type="entry name" value="TPR-like"/>
    <property type="match status" value="1"/>
</dbReference>